<protein>
    <submittedName>
        <fullName evidence="2">Uncharacterized protein</fullName>
    </submittedName>
</protein>
<gene>
    <name evidence="2" type="ORF">G6011_04861</name>
</gene>
<evidence type="ECO:0000256" key="1">
    <source>
        <dbReference type="SAM" id="MobiDB-lite"/>
    </source>
</evidence>
<feature type="compositionally biased region" description="Basic and acidic residues" evidence="1">
    <location>
        <begin position="137"/>
        <end position="166"/>
    </location>
</feature>
<organism evidence="2 3">
    <name type="scientific">Alternaria panax</name>
    <dbReference type="NCBI Taxonomy" id="48097"/>
    <lineage>
        <taxon>Eukaryota</taxon>
        <taxon>Fungi</taxon>
        <taxon>Dikarya</taxon>
        <taxon>Ascomycota</taxon>
        <taxon>Pezizomycotina</taxon>
        <taxon>Dothideomycetes</taxon>
        <taxon>Pleosporomycetidae</taxon>
        <taxon>Pleosporales</taxon>
        <taxon>Pleosporineae</taxon>
        <taxon>Pleosporaceae</taxon>
        <taxon>Alternaria</taxon>
        <taxon>Alternaria sect. Panax</taxon>
    </lineage>
</organism>
<dbReference type="AlphaFoldDB" id="A0AAD4NT29"/>
<feature type="compositionally biased region" description="Polar residues" evidence="1">
    <location>
        <begin position="122"/>
        <end position="136"/>
    </location>
</feature>
<accession>A0AAD4NT29</accession>
<reference evidence="2" key="1">
    <citation type="submission" date="2021-07" db="EMBL/GenBank/DDBJ databases">
        <title>Genome Resource of American Ginseng Black Spot Pathogen Alternaria panax.</title>
        <authorList>
            <person name="Qiu C."/>
            <person name="Wang W."/>
            <person name="Liu Z."/>
        </authorList>
    </citation>
    <scope>NUCLEOTIDE SEQUENCE</scope>
    <source>
        <strain evidence="2">BNCC115425</strain>
    </source>
</reference>
<dbReference type="Proteomes" id="UP001199106">
    <property type="component" value="Unassembled WGS sequence"/>
</dbReference>
<evidence type="ECO:0000313" key="3">
    <source>
        <dbReference type="Proteomes" id="UP001199106"/>
    </source>
</evidence>
<feature type="region of interest" description="Disordered" evidence="1">
    <location>
        <begin position="92"/>
        <end position="166"/>
    </location>
</feature>
<evidence type="ECO:0000313" key="2">
    <source>
        <dbReference type="EMBL" id="KAG9194826.1"/>
    </source>
</evidence>
<keyword evidence="3" id="KW-1185">Reference proteome</keyword>
<comment type="caution">
    <text evidence="2">The sequence shown here is derived from an EMBL/GenBank/DDBJ whole genome shotgun (WGS) entry which is preliminary data.</text>
</comment>
<proteinExistence type="predicted"/>
<name>A0AAD4NT29_9PLEO</name>
<dbReference type="EMBL" id="JAANER010000002">
    <property type="protein sequence ID" value="KAG9194826.1"/>
    <property type="molecule type" value="Genomic_DNA"/>
</dbReference>
<feature type="compositionally biased region" description="Low complexity" evidence="1">
    <location>
        <begin position="102"/>
        <end position="121"/>
    </location>
</feature>
<sequence>MRNCNPRKYHPDKNLEEDWDSESYAATSVPSRDGSAGPHVIMVSGIARTMIARNMTAGTETAAAMTYLHLLLFWANQFQLALQKERTHHRQIPPTEMPVPMPSTTSQSTPATQSSAAAQTAHNVQNAATQALASATHSEKTEQEKEAERRYEEAMEEEYAKREGGA</sequence>